<proteinExistence type="predicted"/>
<protein>
    <submittedName>
        <fullName evidence="1">Uncharacterized protein</fullName>
    </submittedName>
</protein>
<name>A0A1E1KBU7_9HELO</name>
<sequence length="44" mass="4920">MPDPIKAAVELKAATRIRTAHFRHGERLRGSLDIANKISTMSRC</sequence>
<organism evidence="1 2">
    <name type="scientific">Rhynchosporium agropyri</name>
    <dbReference type="NCBI Taxonomy" id="914238"/>
    <lineage>
        <taxon>Eukaryota</taxon>
        <taxon>Fungi</taxon>
        <taxon>Dikarya</taxon>
        <taxon>Ascomycota</taxon>
        <taxon>Pezizomycotina</taxon>
        <taxon>Leotiomycetes</taxon>
        <taxon>Helotiales</taxon>
        <taxon>Ploettnerulaceae</taxon>
        <taxon>Rhynchosporium</taxon>
    </lineage>
</organism>
<dbReference type="EMBL" id="FJUX01000017">
    <property type="protein sequence ID" value="CZS94164.1"/>
    <property type="molecule type" value="Genomic_DNA"/>
</dbReference>
<gene>
    <name evidence="1" type="ORF">RAG0_04217</name>
</gene>
<reference evidence="2" key="1">
    <citation type="submission" date="2016-03" db="EMBL/GenBank/DDBJ databases">
        <authorList>
            <person name="Guldener U."/>
        </authorList>
    </citation>
    <scope>NUCLEOTIDE SEQUENCE [LARGE SCALE GENOMIC DNA]</scope>
    <source>
        <strain evidence="2">04CH-RAC-A.6.1</strain>
    </source>
</reference>
<evidence type="ECO:0000313" key="1">
    <source>
        <dbReference type="EMBL" id="CZS94164.1"/>
    </source>
</evidence>
<evidence type="ECO:0000313" key="2">
    <source>
        <dbReference type="Proteomes" id="UP000178912"/>
    </source>
</evidence>
<keyword evidence="2" id="KW-1185">Reference proteome</keyword>
<dbReference type="AlphaFoldDB" id="A0A1E1KBU7"/>
<dbReference type="Proteomes" id="UP000178912">
    <property type="component" value="Unassembled WGS sequence"/>
</dbReference>
<accession>A0A1E1KBU7</accession>